<feature type="transmembrane region" description="Helical" evidence="1">
    <location>
        <begin position="86"/>
        <end position="108"/>
    </location>
</feature>
<organism evidence="3 4">
    <name type="scientific">Pandoraea fibrosis</name>
    <dbReference type="NCBI Taxonomy" id="1891094"/>
    <lineage>
        <taxon>Bacteria</taxon>
        <taxon>Pseudomonadati</taxon>
        <taxon>Pseudomonadota</taxon>
        <taxon>Betaproteobacteria</taxon>
        <taxon>Burkholderiales</taxon>
        <taxon>Burkholderiaceae</taxon>
        <taxon>Pandoraea</taxon>
    </lineage>
</organism>
<feature type="transmembrane region" description="Helical" evidence="1">
    <location>
        <begin position="240"/>
        <end position="259"/>
    </location>
</feature>
<feature type="transmembrane region" description="Helical" evidence="1">
    <location>
        <begin position="208"/>
        <end position="228"/>
    </location>
</feature>
<name>A0A5E4UNE5_9BURK</name>
<protein>
    <submittedName>
        <fullName evidence="3">Membrane protein</fullName>
    </submittedName>
</protein>
<accession>A0A5E4UNE5</accession>
<dbReference type="PANTHER" id="PTHR36435:SF1">
    <property type="entry name" value="CAAX AMINO TERMINAL PROTEASE FAMILY PROTEIN"/>
    <property type="match status" value="1"/>
</dbReference>
<feature type="transmembrane region" description="Helical" evidence="1">
    <location>
        <begin position="12"/>
        <end position="34"/>
    </location>
</feature>
<dbReference type="GO" id="GO:0080120">
    <property type="term" value="P:CAAX-box protein maturation"/>
    <property type="evidence" value="ECO:0007669"/>
    <property type="project" value="UniProtKB-ARBA"/>
</dbReference>
<proteinExistence type="predicted"/>
<keyword evidence="1" id="KW-0472">Membrane</keyword>
<evidence type="ECO:0000256" key="1">
    <source>
        <dbReference type="SAM" id="Phobius"/>
    </source>
</evidence>
<dbReference type="InterPro" id="IPR003675">
    <property type="entry name" value="Rce1/LyrA-like_dom"/>
</dbReference>
<dbReference type="InterPro" id="IPR052710">
    <property type="entry name" value="CAAX_protease"/>
</dbReference>
<evidence type="ECO:0000259" key="2">
    <source>
        <dbReference type="Pfam" id="PF02517"/>
    </source>
</evidence>
<dbReference type="GO" id="GO:0004175">
    <property type="term" value="F:endopeptidase activity"/>
    <property type="evidence" value="ECO:0007669"/>
    <property type="project" value="UniProtKB-ARBA"/>
</dbReference>
<dbReference type="PANTHER" id="PTHR36435">
    <property type="entry name" value="SLR1288 PROTEIN"/>
    <property type="match status" value="1"/>
</dbReference>
<gene>
    <name evidence="3" type="ORF">PFI31113_02106</name>
</gene>
<reference evidence="3 4" key="1">
    <citation type="submission" date="2019-08" db="EMBL/GenBank/DDBJ databases">
        <authorList>
            <person name="Peeters C."/>
        </authorList>
    </citation>
    <scope>NUCLEOTIDE SEQUENCE [LARGE SCALE GENOMIC DNA]</scope>
    <source>
        <strain evidence="3 4">LMG 31113</strain>
    </source>
</reference>
<dbReference type="AlphaFoldDB" id="A0A5E4UNE5"/>
<feature type="transmembrane region" description="Helical" evidence="1">
    <location>
        <begin position="46"/>
        <end position="65"/>
    </location>
</feature>
<dbReference type="Proteomes" id="UP000382577">
    <property type="component" value="Unassembled WGS sequence"/>
</dbReference>
<keyword evidence="1" id="KW-0812">Transmembrane</keyword>
<feature type="transmembrane region" description="Helical" evidence="1">
    <location>
        <begin position="184"/>
        <end position="201"/>
    </location>
</feature>
<sequence length="278" mass="30203">MKAKPREYCFPSLLDAFFVLIALFFLELITNSIVVQLSYVVGIRPMAAYSIGRVLAYGLVFAIVLHKSQRTYRELFHEGRLSMPATLGLFTVPVVLLVPGLLLFINVIEAGVVQIFPTGDALHNAAEAYRQAGLGAIVLVCIIAPVVEEMLFRGIILRGFLKQYPPGTAIAHSAAVFGLAHLNVYQFVAALMLGLILGKMYERTRSILPGILLHMAYNTAVVVSSISIPDGMEDASIFELPAIWWLVGISCGAAGALMLHKLIGGSRVVQGHARLLDE</sequence>
<dbReference type="EMBL" id="CABPRW010000004">
    <property type="protein sequence ID" value="VVE01427.1"/>
    <property type="molecule type" value="Genomic_DNA"/>
</dbReference>
<evidence type="ECO:0000313" key="3">
    <source>
        <dbReference type="EMBL" id="VVE01427.1"/>
    </source>
</evidence>
<evidence type="ECO:0000313" key="4">
    <source>
        <dbReference type="Proteomes" id="UP000382577"/>
    </source>
</evidence>
<feature type="domain" description="CAAX prenyl protease 2/Lysostaphin resistance protein A-like" evidence="2">
    <location>
        <begin position="134"/>
        <end position="219"/>
    </location>
</feature>
<keyword evidence="1" id="KW-1133">Transmembrane helix</keyword>
<feature type="transmembrane region" description="Helical" evidence="1">
    <location>
        <begin position="128"/>
        <end position="147"/>
    </location>
</feature>
<dbReference type="OrthoDB" id="158986at2"/>
<dbReference type="Pfam" id="PF02517">
    <property type="entry name" value="Rce1-like"/>
    <property type="match status" value="1"/>
</dbReference>
<dbReference type="RefSeq" id="WP_150599544.1">
    <property type="nucleotide sequence ID" value="NZ_CABPRW010000004.1"/>
</dbReference>